<reference evidence="7 8" key="1">
    <citation type="submission" date="2019-08" db="EMBL/GenBank/DDBJ databases">
        <title>In-depth cultivation of the pig gut microbiome towards novel bacterial diversity and tailored functional studies.</title>
        <authorList>
            <person name="Wylensek D."/>
            <person name="Hitch T.C.A."/>
            <person name="Clavel T."/>
        </authorList>
    </citation>
    <scope>NUCLEOTIDE SEQUENCE [LARGE SCALE GENOMIC DNA]</scope>
    <source>
        <strain evidence="7 8">Oil+RF-744-WCA-WT-11</strain>
    </source>
</reference>
<dbReference type="Pfam" id="PF02653">
    <property type="entry name" value="BPD_transp_2"/>
    <property type="match status" value="1"/>
</dbReference>
<evidence type="ECO:0000256" key="4">
    <source>
        <dbReference type="ARBA" id="ARBA00022989"/>
    </source>
</evidence>
<dbReference type="GO" id="GO:0005886">
    <property type="term" value="C:plasma membrane"/>
    <property type="evidence" value="ECO:0007669"/>
    <property type="project" value="UniProtKB-SubCell"/>
</dbReference>
<keyword evidence="8" id="KW-1185">Reference proteome</keyword>
<dbReference type="EMBL" id="VULZ01000004">
    <property type="protein sequence ID" value="MSS14450.1"/>
    <property type="molecule type" value="Genomic_DNA"/>
</dbReference>
<feature type="transmembrane region" description="Helical" evidence="6">
    <location>
        <begin position="44"/>
        <end position="65"/>
    </location>
</feature>
<accession>A0A6L5X2K8</accession>
<feature type="transmembrane region" description="Helical" evidence="6">
    <location>
        <begin position="128"/>
        <end position="146"/>
    </location>
</feature>
<dbReference type="InterPro" id="IPR001851">
    <property type="entry name" value="ABC_transp_permease"/>
</dbReference>
<comment type="caution">
    <text evidence="7">The sequence shown here is derived from an EMBL/GenBank/DDBJ whole genome shotgun (WGS) entry which is preliminary data.</text>
</comment>
<protein>
    <submittedName>
        <fullName evidence="7">ABC transporter permease</fullName>
    </submittedName>
</protein>
<feature type="transmembrane region" description="Helical" evidence="6">
    <location>
        <begin position="18"/>
        <end position="38"/>
    </location>
</feature>
<keyword evidence="2" id="KW-1003">Cell membrane</keyword>
<dbReference type="GO" id="GO:0022857">
    <property type="term" value="F:transmembrane transporter activity"/>
    <property type="evidence" value="ECO:0007669"/>
    <property type="project" value="InterPro"/>
</dbReference>
<evidence type="ECO:0000256" key="3">
    <source>
        <dbReference type="ARBA" id="ARBA00022692"/>
    </source>
</evidence>
<feature type="transmembrane region" description="Helical" evidence="6">
    <location>
        <begin position="223"/>
        <end position="242"/>
    </location>
</feature>
<evidence type="ECO:0000313" key="7">
    <source>
        <dbReference type="EMBL" id="MSS14450.1"/>
    </source>
</evidence>
<feature type="transmembrane region" description="Helical" evidence="6">
    <location>
        <begin position="101"/>
        <end position="121"/>
    </location>
</feature>
<sequence length="329" mass="35072">MSTQVSPRGRAGGFLTKYWLFFFTILVFIVFSILQPRFLSVNNIMSMLSSTCILALTGMGETLIFCVGETDFAVGMELSLSAVFIARVLDNPGMSRMYFPVFILTLIVGAAFGAVNVFLHAKIKIPSFVATLGTSLIATGIGKYLTDGGSISSRRWPAVYTLIGQGYIAGVIPISVAVTLAITIAMWVYSEKTKNGKLFYAVGSSPVTCKYVGINVAAQKVKAFILCALLCAIAGIMQTSMLRSATPYMGSDTLNSSLTVLMLGATFIKPGVFNIPGTIVASVLLRIISFGLTMLGAPSFAFDLAQGGLLLFAISLVTLIHRKQSKSIG</sequence>
<comment type="subcellular location">
    <subcellularLocation>
        <location evidence="1">Cell membrane</location>
        <topology evidence="1">Multi-pass membrane protein</topology>
    </subcellularLocation>
</comment>
<evidence type="ECO:0000256" key="5">
    <source>
        <dbReference type="ARBA" id="ARBA00023136"/>
    </source>
</evidence>
<keyword evidence="3 6" id="KW-0812">Transmembrane</keyword>
<name>A0A6L5X2K8_9FIRM</name>
<keyword evidence="4 6" id="KW-1133">Transmembrane helix</keyword>
<gene>
    <name evidence="7" type="ORF">FYJ35_05240</name>
</gene>
<feature type="transmembrane region" description="Helical" evidence="6">
    <location>
        <begin position="304"/>
        <end position="321"/>
    </location>
</feature>
<dbReference type="RefSeq" id="WP_154524240.1">
    <property type="nucleotide sequence ID" value="NZ_VULZ01000004.1"/>
</dbReference>
<evidence type="ECO:0000256" key="1">
    <source>
        <dbReference type="ARBA" id="ARBA00004651"/>
    </source>
</evidence>
<feature type="transmembrane region" description="Helical" evidence="6">
    <location>
        <begin position="166"/>
        <end position="189"/>
    </location>
</feature>
<organism evidence="7 8">
    <name type="scientific">Porcincola intestinalis</name>
    <dbReference type="NCBI Taxonomy" id="2606632"/>
    <lineage>
        <taxon>Bacteria</taxon>
        <taxon>Bacillati</taxon>
        <taxon>Bacillota</taxon>
        <taxon>Clostridia</taxon>
        <taxon>Lachnospirales</taxon>
        <taxon>Lachnospiraceae</taxon>
        <taxon>Porcincola</taxon>
    </lineage>
</organism>
<evidence type="ECO:0000256" key="2">
    <source>
        <dbReference type="ARBA" id="ARBA00022475"/>
    </source>
</evidence>
<keyword evidence="5 6" id="KW-0472">Membrane</keyword>
<dbReference type="PANTHER" id="PTHR32196">
    <property type="entry name" value="ABC TRANSPORTER PERMEASE PROTEIN YPHD-RELATED-RELATED"/>
    <property type="match status" value="1"/>
</dbReference>
<dbReference type="Proteomes" id="UP000481852">
    <property type="component" value="Unassembled WGS sequence"/>
</dbReference>
<proteinExistence type="predicted"/>
<dbReference type="CDD" id="cd06579">
    <property type="entry name" value="TM_PBP1_transp_AraH_like"/>
    <property type="match status" value="1"/>
</dbReference>
<evidence type="ECO:0000256" key="6">
    <source>
        <dbReference type="SAM" id="Phobius"/>
    </source>
</evidence>
<evidence type="ECO:0000313" key="8">
    <source>
        <dbReference type="Proteomes" id="UP000481852"/>
    </source>
</evidence>
<dbReference type="AlphaFoldDB" id="A0A6L5X2K8"/>